<dbReference type="InterPro" id="IPR042099">
    <property type="entry name" value="ANL_N_sf"/>
</dbReference>
<dbReference type="Pfam" id="PF16177">
    <property type="entry name" value="ACAS_N"/>
    <property type="match status" value="1"/>
</dbReference>
<dbReference type="InterPro" id="IPR032387">
    <property type="entry name" value="ACAS_N"/>
</dbReference>
<dbReference type="PROSITE" id="PS00455">
    <property type="entry name" value="AMP_BINDING"/>
    <property type="match status" value="1"/>
</dbReference>
<dbReference type="GO" id="GO:0005524">
    <property type="term" value="F:ATP binding"/>
    <property type="evidence" value="ECO:0007669"/>
    <property type="project" value="UniProtKB-KW"/>
</dbReference>
<feature type="domain" description="AMP-binding enzyme C-terminal" evidence="8">
    <location>
        <begin position="543"/>
        <end position="619"/>
    </location>
</feature>
<evidence type="ECO:0000259" key="9">
    <source>
        <dbReference type="Pfam" id="PF16177"/>
    </source>
</evidence>
<dbReference type="EMBL" id="CP038015">
    <property type="protein sequence ID" value="QBP39693.1"/>
    <property type="molecule type" value="Genomic_DNA"/>
</dbReference>
<name>A0A4P6ZTZ4_9BACL</name>
<dbReference type="OrthoDB" id="9778383at2"/>
<dbReference type="AlphaFoldDB" id="A0A4P6ZTZ4"/>
<comment type="similarity">
    <text evidence="1">Belongs to the ATP-dependent AMP-binding enzyme family.</text>
</comment>
<dbReference type="SUPFAM" id="SSF56801">
    <property type="entry name" value="Acetyl-CoA synthetase-like"/>
    <property type="match status" value="1"/>
</dbReference>
<dbReference type="Proteomes" id="UP000294292">
    <property type="component" value="Chromosome"/>
</dbReference>
<dbReference type="RefSeq" id="WP_134207978.1">
    <property type="nucleotide sequence ID" value="NZ_CP038015.1"/>
</dbReference>
<keyword evidence="11" id="KW-1185">Reference proteome</keyword>
<dbReference type="EC" id="6.2.1.1" evidence="2"/>
<dbReference type="KEGG" id="panc:E2636_00310"/>
<evidence type="ECO:0000256" key="1">
    <source>
        <dbReference type="ARBA" id="ARBA00006432"/>
    </source>
</evidence>
<evidence type="ECO:0000256" key="2">
    <source>
        <dbReference type="ARBA" id="ARBA00013275"/>
    </source>
</evidence>
<feature type="domain" description="AMP-dependent synthetase/ligase" evidence="7">
    <location>
        <begin position="107"/>
        <end position="487"/>
    </location>
</feature>
<sequence length="669" mass="74574">MTMNVKEAFNTLNNQELAWYPDDTLINNANITLFNSKHGLADIEELHKKSISDPQWFYESLLNELDVTWHEPYTELLNTQNGIAFPEWFSKGKTNLVHYTIEKQISNGRGEHLAFIWEGEDGSTVSYTFNELNKKVNELAAGLISLGIVKGDRIGIYLPPIPEAPISLFACAKIGAIVIPVFSGYGSESVALRLNDSQAKVLITADGFYRRGKVINTKAEADRAVKLAPTIEHVVVANRTNQDIDWNQGIDIWLHDLTDKHVNQTVETERLLADDPFMIMYTSGTTGKPKGTVHTHTGFPLKSAIDLYFCFDIKKDDRIFWLSDFGWMMGPWLFLGAAVHGTTVVFYEGSPDFPHEGRLWELIERHQITTFGVSPTLIRSLMTKEAQVPQLPSLRILGSTGEPWNTEAWFWFLDYVGKGRCPIINYSGGTEVSGGILGTYPTIPIKPCGFHGPIPGMAATIVNENGQKVENSIGDLTISSPFLGMTKSFWNDDERYISAYWSKWEGMWAHGDFAAIDKHGFWYLLGRSDDTMKVAGKRIGPSEIEAAVTSHDLVKESAAIGIPHKIKGEVPVVFAVLHDAKVVPLESDLQKHAERSLGKALKPQRVMIVSDIPYTQSGKIARRVIKALYLGEDPGDVSTLRNIAVLKEIKERGQESETTFREKSESTGG</sequence>
<dbReference type="GO" id="GO:0006085">
    <property type="term" value="P:acetyl-CoA biosynthetic process"/>
    <property type="evidence" value="ECO:0007669"/>
    <property type="project" value="TreeGrafter"/>
</dbReference>
<evidence type="ECO:0000259" key="7">
    <source>
        <dbReference type="Pfam" id="PF00501"/>
    </source>
</evidence>
<dbReference type="Pfam" id="PF13193">
    <property type="entry name" value="AMP-binding_C"/>
    <property type="match status" value="1"/>
</dbReference>
<dbReference type="GO" id="GO:0003987">
    <property type="term" value="F:acetate-CoA ligase activity"/>
    <property type="evidence" value="ECO:0007669"/>
    <property type="project" value="UniProtKB-EC"/>
</dbReference>
<evidence type="ECO:0000256" key="3">
    <source>
        <dbReference type="ARBA" id="ARBA00022598"/>
    </source>
</evidence>
<protein>
    <recommendedName>
        <fullName evidence="2">acetate--CoA ligase</fullName>
        <ecNumber evidence="2">6.2.1.1</ecNumber>
    </recommendedName>
</protein>
<reference evidence="10 11" key="1">
    <citation type="submission" date="2019-03" db="EMBL/GenBank/DDBJ databases">
        <title>Complete genome sequence of Paenisporosarcina antarctica CGMCC 1.6503T.</title>
        <authorList>
            <person name="Rong J.-C."/>
            <person name="Chi N.-Y."/>
            <person name="Zhang Q.-F."/>
        </authorList>
    </citation>
    <scope>NUCLEOTIDE SEQUENCE [LARGE SCALE GENOMIC DNA]</scope>
    <source>
        <strain evidence="10 11">CGMCC 1.6503</strain>
    </source>
</reference>
<evidence type="ECO:0000313" key="11">
    <source>
        <dbReference type="Proteomes" id="UP000294292"/>
    </source>
</evidence>
<evidence type="ECO:0000256" key="5">
    <source>
        <dbReference type="ARBA" id="ARBA00022840"/>
    </source>
</evidence>
<feature type="domain" description="Acetyl-coenzyme A synthetase N-terminal" evidence="9">
    <location>
        <begin position="44"/>
        <end position="98"/>
    </location>
</feature>
<evidence type="ECO:0000313" key="10">
    <source>
        <dbReference type="EMBL" id="QBP39693.1"/>
    </source>
</evidence>
<accession>A0A4P6ZTZ4</accession>
<organism evidence="10 11">
    <name type="scientific">Paenisporosarcina antarctica</name>
    <dbReference type="NCBI Taxonomy" id="417367"/>
    <lineage>
        <taxon>Bacteria</taxon>
        <taxon>Bacillati</taxon>
        <taxon>Bacillota</taxon>
        <taxon>Bacilli</taxon>
        <taxon>Bacillales</taxon>
        <taxon>Caryophanaceae</taxon>
        <taxon>Paenisporosarcina</taxon>
    </lineage>
</organism>
<evidence type="ECO:0000256" key="6">
    <source>
        <dbReference type="ARBA" id="ARBA00022990"/>
    </source>
</evidence>
<dbReference type="Gene3D" id="3.40.50.12780">
    <property type="entry name" value="N-terminal domain of ligase-like"/>
    <property type="match status" value="1"/>
</dbReference>
<gene>
    <name evidence="10" type="ORF">E2636_00310</name>
</gene>
<evidence type="ECO:0000256" key="4">
    <source>
        <dbReference type="ARBA" id="ARBA00022741"/>
    </source>
</evidence>
<dbReference type="InterPro" id="IPR025110">
    <property type="entry name" value="AMP-bd_C"/>
</dbReference>
<evidence type="ECO:0000259" key="8">
    <source>
        <dbReference type="Pfam" id="PF13193"/>
    </source>
</evidence>
<dbReference type="InterPro" id="IPR000873">
    <property type="entry name" value="AMP-dep_synth/lig_dom"/>
</dbReference>
<keyword evidence="4" id="KW-0547">Nucleotide-binding</keyword>
<dbReference type="Gene3D" id="3.30.300.30">
    <property type="match status" value="1"/>
</dbReference>
<dbReference type="PANTHER" id="PTHR24095">
    <property type="entry name" value="ACETYL-COENZYME A SYNTHETASE"/>
    <property type="match status" value="1"/>
</dbReference>
<dbReference type="InterPro" id="IPR020845">
    <property type="entry name" value="AMP-binding_CS"/>
</dbReference>
<keyword evidence="5" id="KW-0067">ATP-binding</keyword>
<keyword evidence="6" id="KW-0007">Acetylation</keyword>
<dbReference type="Pfam" id="PF00501">
    <property type="entry name" value="AMP-binding"/>
    <property type="match status" value="1"/>
</dbReference>
<keyword evidence="3" id="KW-0436">Ligase</keyword>
<proteinExistence type="inferred from homology"/>
<dbReference type="InterPro" id="IPR045851">
    <property type="entry name" value="AMP-bd_C_sf"/>
</dbReference>
<dbReference type="PANTHER" id="PTHR24095:SF14">
    <property type="entry name" value="ACETYL-COENZYME A SYNTHETASE 1"/>
    <property type="match status" value="1"/>
</dbReference>